<evidence type="ECO:0000256" key="1">
    <source>
        <dbReference type="SAM" id="MobiDB-lite"/>
    </source>
</evidence>
<evidence type="ECO:0000313" key="3">
    <source>
        <dbReference type="Proteomes" id="UP000507163"/>
    </source>
</evidence>
<dbReference type="AlphaFoldDB" id="A0A1C6XGR0"/>
<proteinExistence type="predicted"/>
<gene>
    <name evidence="2" type="ORF">PCHAJ_000253200</name>
</gene>
<protein>
    <submittedName>
        <fullName evidence="2">Uncharacterized protein</fullName>
    </submittedName>
</protein>
<accession>A0A1C6XGR0</accession>
<name>A0A1C6XGR0_PLACU</name>
<feature type="region of interest" description="Disordered" evidence="1">
    <location>
        <begin position="69"/>
        <end position="136"/>
    </location>
</feature>
<sequence length="194" mass="22529">MAIVNTTVGYLRQVIVSCNKSSVKNVLKKVDLFPQFVRKYNSINNHFINFKNNKLIVFDRKKFSNHQNNQINENEHNENSSDDENDKLILNDNSDNDDEDITEQNDENTSNDCDTPHTNKPDHEQINPPNPMRMKKSKYDSDVVIMCEYGAELTEEMGHRTLSEEEIEQINSGIPNLELDRYSNNIIYSTKKNT</sequence>
<feature type="compositionally biased region" description="Basic and acidic residues" evidence="1">
    <location>
        <begin position="114"/>
        <end position="125"/>
    </location>
</feature>
<dbReference type="EMBL" id="LT608176">
    <property type="protein sequence ID" value="SCM02957.1"/>
    <property type="molecule type" value="Genomic_DNA"/>
</dbReference>
<dbReference type="Proteomes" id="UP000507163">
    <property type="component" value="Chromosome 10"/>
</dbReference>
<evidence type="ECO:0000313" key="2">
    <source>
        <dbReference type="EMBL" id="SCM02957.1"/>
    </source>
</evidence>
<feature type="compositionally biased region" description="Acidic residues" evidence="1">
    <location>
        <begin position="94"/>
        <end position="106"/>
    </location>
</feature>
<organism evidence="2 3">
    <name type="scientific">Plasmodium chabaudi chabaudi</name>
    <dbReference type="NCBI Taxonomy" id="31271"/>
    <lineage>
        <taxon>Eukaryota</taxon>
        <taxon>Sar</taxon>
        <taxon>Alveolata</taxon>
        <taxon>Apicomplexa</taxon>
        <taxon>Aconoidasida</taxon>
        <taxon>Haemosporida</taxon>
        <taxon>Plasmodiidae</taxon>
        <taxon>Plasmodium</taxon>
        <taxon>Plasmodium (Vinckeia)</taxon>
    </lineage>
</organism>
<reference evidence="2 3" key="1">
    <citation type="submission" date="2016-08" db="EMBL/GenBank/DDBJ databases">
        <authorList>
            <consortium name="Pathogen Informatics"/>
        </authorList>
    </citation>
    <scope>NUCLEOTIDE SEQUENCE [LARGE SCALE GENOMIC DNA]</scope>
    <source>
        <strain evidence="2 3">AJ</strain>
    </source>
</reference>